<feature type="compositionally biased region" description="Low complexity" evidence="1">
    <location>
        <begin position="908"/>
        <end position="942"/>
    </location>
</feature>
<dbReference type="Pfam" id="PF04424">
    <property type="entry name" value="MINDY_DUB"/>
    <property type="match status" value="1"/>
</dbReference>
<feature type="compositionally biased region" description="Basic and acidic residues" evidence="1">
    <location>
        <begin position="748"/>
        <end position="762"/>
    </location>
</feature>
<dbReference type="AlphaFoldDB" id="A0AAN7BSQ5"/>
<dbReference type="GO" id="GO:0004843">
    <property type="term" value="F:cysteine-type deubiquitinase activity"/>
    <property type="evidence" value="ECO:0007669"/>
    <property type="project" value="InterPro"/>
</dbReference>
<feature type="domain" description="MINDY deubiquitinase" evidence="2">
    <location>
        <begin position="374"/>
        <end position="677"/>
    </location>
</feature>
<name>A0AAN7BSQ5_9PEZI</name>
<dbReference type="GO" id="GO:1990380">
    <property type="term" value="F:K48-linked deubiquitinase activity"/>
    <property type="evidence" value="ECO:0007669"/>
    <property type="project" value="InterPro"/>
</dbReference>
<protein>
    <submittedName>
        <fullName evidence="3">Protein FAM63A</fullName>
    </submittedName>
</protein>
<feature type="compositionally biased region" description="Polar residues" evidence="1">
    <location>
        <begin position="793"/>
        <end position="813"/>
    </location>
</feature>
<dbReference type="InterPro" id="IPR007518">
    <property type="entry name" value="MINDY"/>
</dbReference>
<sequence length="972" mass="104668">MVARKPVPVDATFDPAVPSQAPTPPNNNSNADPWAATNAEEESIWGQHDAGNSQDARLTPNDIPSSLKPGAASGYGGFEEDENVWAQGNATTAGGGIGQVPSVLLPGSSHSNTRIGLGERRPTEQHPILIPAVLQPAGGAYKQETNPFKRKMAQHQDEAAHNQPPVFDAPSIPPIPIASFQQLSVNDANNNPWEPTVRGPVPPPVPGYVEENEAESDNIWDSAKPSRLPTPGPGTKSPEILSLPSEEGLAGWEDEKRTDAPKLVTTEEDEVLGDSHAWDDLGSLKKDRSTAKPPSIPGKGSGSGDEWNLIDMDPRPGPPSRKSTWENFGEEDNAPKPGPSTAEESPQAQPPTLPPRTSAEAPPPQPARPVDKNETYQIKNINWYDVTAPKNPRTSPILVQNANGPCPLVALVNALSLTTPADKVNTALVEALKSREQVSLGLLLDAVFDELMSERRTKPDVPLPDVTELYNFLQGLHTGMNVNPRFVPTPEVIKAFKRTSLTHLHPTERSDTTIPGTFEHTKEMSLYSTFSIPLIHGWLPSQDEPVYNAFVRQATSYEDAQNMLFREEELDQKLTGQGLTGEEESMYHDIITIKSFLDSSATQLTNFGLDVIRKSMKPGSVAILFRNDHFSTLYRHPETLELFTLVTDAGYAGHAEVVWESLVDINGLRAEFYSGDFRLVGGASQSHSPAADRRGGSRSEGNGQAQGRRGRNQTMQSSSSNDPPISPTHEQEDRDLALALQLQEEEEERHRREQERRRRESQLSEQYIEQQANSGPNNGGGGVRPGQRVSSARGPNQSTASLLSVGSSGTNATGRRIASSPGSTHVRVTSSPQASSNRPRPQAQTVRSLIPPAGRPAVSRPAEEGLDDAPPSYEQASRQAAYEPPEGHPSHPQSSPMGTGPGPEVLTPVVGSSSSPRQSGSVRNNNNSSTTTTTGYRPTSGSAGTPRPMNGAPGQGVPVSNSGTKERDCIVM</sequence>
<keyword evidence="4" id="KW-1185">Reference proteome</keyword>
<evidence type="ECO:0000256" key="1">
    <source>
        <dbReference type="SAM" id="MobiDB-lite"/>
    </source>
</evidence>
<dbReference type="GO" id="GO:0005829">
    <property type="term" value="C:cytosol"/>
    <property type="evidence" value="ECO:0007669"/>
    <property type="project" value="TreeGrafter"/>
</dbReference>
<feature type="compositionally biased region" description="Polar residues" evidence="1">
    <location>
        <begin position="180"/>
        <end position="191"/>
    </location>
</feature>
<reference evidence="3" key="1">
    <citation type="journal article" date="2023" name="Mol. Phylogenet. Evol.">
        <title>Genome-scale phylogeny and comparative genomics of the fungal order Sordariales.</title>
        <authorList>
            <person name="Hensen N."/>
            <person name="Bonometti L."/>
            <person name="Westerberg I."/>
            <person name="Brannstrom I.O."/>
            <person name="Guillou S."/>
            <person name="Cros-Aarteil S."/>
            <person name="Calhoun S."/>
            <person name="Haridas S."/>
            <person name="Kuo A."/>
            <person name="Mondo S."/>
            <person name="Pangilinan J."/>
            <person name="Riley R."/>
            <person name="LaButti K."/>
            <person name="Andreopoulos B."/>
            <person name="Lipzen A."/>
            <person name="Chen C."/>
            <person name="Yan M."/>
            <person name="Daum C."/>
            <person name="Ng V."/>
            <person name="Clum A."/>
            <person name="Steindorff A."/>
            <person name="Ohm R.A."/>
            <person name="Martin F."/>
            <person name="Silar P."/>
            <person name="Natvig D.O."/>
            <person name="Lalanne C."/>
            <person name="Gautier V."/>
            <person name="Ament-Velasquez S.L."/>
            <person name="Kruys A."/>
            <person name="Hutchinson M.I."/>
            <person name="Powell A.J."/>
            <person name="Barry K."/>
            <person name="Miller A.N."/>
            <person name="Grigoriev I.V."/>
            <person name="Debuchy R."/>
            <person name="Gladieux P."/>
            <person name="Hiltunen Thoren M."/>
            <person name="Johannesson H."/>
        </authorList>
    </citation>
    <scope>NUCLEOTIDE SEQUENCE</scope>
    <source>
        <strain evidence="3">CBS 990.96</strain>
    </source>
</reference>
<feature type="region of interest" description="Disordered" evidence="1">
    <location>
        <begin position="1"/>
        <end position="78"/>
    </location>
</feature>
<evidence type="ECO:0000259" key="2">
    <source>
        <dbReference type="Pfam" id="PF04424"/>
    </source>
</evidence>
<feature type="compositionally biased region" description="Low complexity" evidence="1">
    <location>
        <begin position="763"/>
        <end position="776"/>
    </location>
</feature>
<proteinExistence type="predicted"/>
<feature type="region of interest" description="Disordered" evidence="1">
    <location>
        <begin position="151"/>
        <end position="373"/>
    </location>
</feature>
<reference evidence="3" key="2">
    <citation type="submission" date="2023-05" db="EMBL/GenBank/DDBJ databases">
        <authorList>
            <consortium name="Lawrence Berkeley National Laboratory"/>
            <person name="Steindorff A."/>
            <person name="Hensen N."/>
            <person name="Bonometti L."/>
            <person name="Westerberg I."/>
            <person name="Brannstrom I.O."/>
            <person name="Guillou S."/>
            <person name="Cros-Aarteil S."/>
            <person name="Calhoun S."/>
            <person name="Haridas S."/>
            <person name="Kuo A."/>
            <person name="Mondo S."/>
            <person name="Pangilinan J."/>
            <person name="Riley R."/>
            <person name="Labutti K."/>
            <person name="Andreopoulos B."/>
            <person name="Lipzen A."/>
            <person name="Chen C."/>
            <person name="Yanf M."/>
            <person name="Daum C."/>
            <person name="Ng V."/>
            <person name="Clum A."/>
            <person name="Ohm R."/>
            <person name="Martin F."/>
            <person name="Silar P."/>
            <person name="Natvig D."/>
            <person name="Lalanne C."/>
            <person name="Gautier V."/>
            <person name="Ament-Velasquez S.L."/>
            <person name="Kruys A."/>
            <person name="Hutchinson M.I."/>
            <person name="Powell A.J."/>
            <person name="Barry K."/>
            <person name="Miller A.N."/>
            <person name="Grigoriev I.V."/>
            <person name="Debuchy R."/>
            <person name="Gladieux P."/>
            <person name="Thoren M.H."/>
            <person name="Johannesson H."/>
        </authorList>
    </citation>
    <scope>NUCLEOTIDE SEQUENCE</scope>
    <source>
        <strain evidence="3">CBS 990.96</strain>
    </source>
</reference>
<feature type="compositionally biased region" description="Basic and acidic residues" evidence="1">
    <location>
        <begin position="276"/>
        <end position="290"/>
    </location>
</feature>
<dbReference type="GO" id="GO:0016807">
    <property type="term" value="F:cysteine-type carboxypeptidase activity"/>
    <property type="evidence" value="ECO:0007669"/>
    <property type="project" value="TreeGrafter"/>
</dbReference>
<feature type="region of interest" description="Disordered" evidence="1">
    <location>
        <begin position="683"/>
        <end position="972"/>
    </location>
</feature>
<evidence type="ECO:0000313" key="3">
    <source>
        <dbReference type="EMBL" id="KAK4228909.1"/>
    </source>
</evidence>
<dbReference type="EMBL" id="MU865313">
    <property type="protein sequence ID" value="KAK4228909.1"/>
    <property type="molecule type" value="Genomic_DNA"/>
</dbReference>
<feature type="compositionally biased region" description="Polar residues" evidence="1">
    <location>
        <begin position="820"/>
        <end position="847"/>
    </location>
</feature>
<evidence type="ECO:0000313" key="4">
    <source>
        <dbReference type="Proteomes" id="UP001301958"/>
    </source>
</evidence>
<feature type="compositionally biased region" description="Polar residues" evidence="1">
    <location>
        <begin position="714"/>
        <end position="723"/>
    </location>
</feature>
<dbReference type="Proteomes" id="UP001301958">
    <property type="component" value="Unassembled WGS sequence"/>
</dbReference>
<comment type="caution">
    <text evidence="3">The sequence shown here is derived from an EMBL/GenBank/DDBJ whole genome shotgun (WGS) entry which is preliminary data.</text>
</comment>
<feature type="region of interest" description="Disordered" evidence="1">
    <location>
        <begin position="97"/>
        <end position="127"/>
    </location>
</feature>
<dbReference type="PANTHER" id="PTHR18063:SF6">
    <property type="entry name" value="UBIQUITIN CARBOXYL-TERMINAL HYDROLASE"/>
    <property type="match status" value="1"/>
</dbReference>
<dbReference type="PANTHER" id="PTHR18063">
    <property type="entry name" value="NF-E2 INDUCIBLE PROTEIN"/>
    <property type="match status" value="1"/>
</dbReference>
<organism evidence="3 4">
    <name type="scientific">Podospora fimiseda</name>
    <dbReference type="NCBI Taxonomy" id="252190"/>
    <lineage>
        <taxon>Eukaryota</taxon>
        <taxon>Fungi</taxon>
        <taxon>Dikarya</taxon>
        <taxon>Ascomycota</taxon>
        <taxon>Pezizomycotina</taxon>
        <taxon>Sordariomycetes</taxon>
        <taxon>Sordariomycetidae</taxon>
        <taxon>Sordariales</taxon>
        <taxon>Podosporaceae</taxon>
        <taxon>Podospora</taxon>
    </lineage>
</organism>
<dbReference type="InterPro" id="IPR033979">
    <property type="entry name" value="MINDY_domain"/>
</dbReference>
<gene>
    <name evidence="3" type="ORF">QBC38DRAFT_360804</name>
</gene>
<dbReference type="GO" id="GO:0071944">
    <property type="term" value="C:cell periphery"/>
    <property type="evidence" value="ECO:0007669"/>
    <property type="project" value="TreeGrafter"/>
</dbReference>
<dbReference type="GO" id="GO:0071108">
    <property type="term" value="P:protein K48-linked deubiquitination"/>
    <property type="evidence" value="ECO:0007669"/>
    <property type="project" value="TreeGrafter"/>
</dbReference>
<accession>A0AAN7BSQ5</accession>